<dbReference type="GO" id="GO:0003677">
    <property type="term" value="F:DNA binding"/>
    <property type="evidence" value="ECO:0007669"/>
    <property type="project" value="UniProtKB-KW"/>
</dbReference>
<dbReference type="AlphaFoldDB" id="A0A421BKT3"/>
<protein>
    <submittedName>
        <fullName evidence="1">DNA-binding protein</fullName>
    </submittedName>
</protein>
<name>A0A421BKT3_9RHOB</name>
<organism evidence="1 2">
    <name type="scientific">Paenirhodobacter hankyongi</name>
    <dbReference type="NCBI Taxonomy" id="2294033"/>
    <lineage>
        <taxon>Bacteria</taxon>
        <taxon>Pseudomonadati</taxon>
        <taxon>Pseudomonadota</taxon>
        <taxon>Alphaproteobacteria</taxon>
        <taxon>Rhodobacterales</taxon>
        <taxon>Rhodobacter group</taxon>
        <taxon>Paenirhodobacter</taxon>
    </lineage>
</organism>
<evidence type="ECO:0000313" key="1">
    <source>
        <dbReference type="EMBL" id="RLL62865.1"/>
    </source>
</evidence>
<sequence length="78" mass="8682">MGKHAPITYQPRLLGVAEAAAYLCVSVTKLRELPIPRRALDGRRLYDRIDLDQYASALPYEGEISEVSECDSLFGVRG</sequence>
<evidence type="ECO:0000313" key="2">
    <source>
        <dbReference type="Proteomes" id="UP000279673"/>
    </source>
</evidence>
<reference evidence="1 2" key="1">
    <citation type="submission" date="2018-10" db="EMBL/GenBank/DDBJ databases">
        <title>Rhodobacter sp . BO-81.</title>
        <authorList>
            <person name="Im W.T."/>
        </authorList>
    </citation>
    <scope>NUCLEOTIDE SEQUENCE [LARGE SCALE GENOMIC DNA]</scope>
    <source>
        <strain evidence="1 2">BO-81</strain>
    </source>
</reference>
<comment type="caution">
    <text evidence="1">The sequence shown here is derived from an EMBL/GenBank/DDBJ whole genome shotgun (WGS) entry which is preliminary data.</text>
</comment>
<proteinExistence type="predicted"/>
<keyword evidence="2" id="KW-1185">Reference proteome</keyword>
<accession>A0A421BKT3</accession>
<dbReference type="EMBL" id="RCHI01000019">
    <property type="protein sequence ID" value="RLL62865.1"/>
    <property type="molecule type" value="Genomic_DNA"/>
</dbReference>
<gene>
    <name evidence="1" type="ORF">DYS74_16190</name>
</gene>
<dbReference type="Proteomes" id="UP000279673">
    <property type="component" value="Unassembled WGS sequence"/>
</dbReference>
<dbReference type="RefSeq" id="WP_121534710.1">
    <property type="nucleotide sequence ID" value="NZ_RCHI01000019.1"/>
</dbReference>
<keyword evidence="1" id="KW-0238">DNA-binding</keyword>